<dbReference type="EMBL" id="JAUZMZ010000088">
    <property type="protein sequence ID" value="MEE2033572.1"/>
    <property type="molecule type" value="Genomic_DNA"/>
</dbReference>
<evidence type="ECO:0000313" key="1">
    <source>
        <dbReference type="EMBL" id="MEE2033572.1"/>
    </source>
</evidence>
<reference evidence="1 2" key="1">
    <citation type="submission" date="2023-08" db="EMBL/GenBank/DDBJ databases">
        <authorList>
            <person name="Girao M."/>
            <person name="Carvalho M.F."/>
        </authorList>
    </citation>
    <scope>NUCLEOTIDE SEQUENCE [LARGE SCALE GENOMIC DNA]</scope>
    <source>
        <strain evidence="1 2">CC-R104</strain>
    </source>
</reference>
<name>A0ABU7JU70_9NOCA</name>
<keyword evidence="2" id="KW-1185">Reference proteome</keyword>
<proteinExistence type="predicted"/>
<organism evidence="1 2">
    <name type="scientific">Rhodococcus chondri</name>
    <dbReference type="NCBI Taxonomy" id="3065941"/>
    <lineage>
        <taxon>Bacteria</taxon>
        <taxon>Bacillati</taxon>
        <taxon>Actinomycetota</taxon>
        <taxon>Actinomycetes</taxon>
        <taxon>Mycobacteriales</taxon>
        <taxon>Nocardiaceae</taxon>
        <taxon>Rhodococcus</taxon>
    </lineage>
</organism>
<evidence type="ECO:0000313" key="2">
    <source>
        <dbReference type="Proteomes" id="UP001331936"/>
    </source>
</evidence>
<dbReference type="Pfam" id="PF12487">
    <property type="entry name" value="DUF3703"/>
    <property type="match status" value="1"/>
</dbReference>
<protein>
    <submittedName>
        <fullName evidence="1">DUF3703 domain-containing protein</fullName>
    </submittedName>
</protein>
<dbReference type="RefSeq" id="WP_200360303.1">
    <property type="nucleotide sequence ID" value="NZ_JAUZMZ010000088.1"/>
</dbReference>
<dbReference type="InterPro" id="IPR022172">
    <property type="entry name" value="DUF3703"/>
</dbReference>
<sequence length="115" mass="13026">MSRMPEQLRSAYTAEMTAARHTGDDTRRWHHLERAHILSQPYPWPHTRNHLAMLGLALHRRDRREALGQVVRILLAAPGSVMGRYPEGNTGRTAAGLRTPMRVPDDLAAMLTRPT</sequence>
<comment type="caution">
    <text evidence="1">The sequence shown here is derived from an EMBL/GenBank/DDBJ whole genome shotgun (WGS) entry which is preliminary data.</text>
</comment>
<gene>
    <name evidence="1" type="ORF">Q8814_15835</name>
</gene>
<dbReference type="Proteomes" id="UP001331936">
    <property type="component" value="Unassembled WGS sequence"/>
</dbReference>
<accession>A0ABU7JU70</accession>